<keyword evidence="1" id="KW-0812">Transmembrane</keyword>
<protein>
    <recommendedName>
        <fullName evidence="4">Secreted protein</fullName>
    </recommendedName>
</protein>
<organism evidence="2 3">
    <name type="scientific">Durusdinium trenchii</name>
    <dbReference type="NCBI Taxonomy" id="1381693"/>
    <lineage>
        <taxon>Eukaryota</taxon>
        <taxon>Sar</taxon>
        <taxon>Alveolata</taxon>
        <taxon>Dinophyceae</taxon>
        <taxon>Suessiales</taxon>
        <taxon>Symbiodiniaceae</taxon>
        <taxon>Durusdinium</taxon>
    </lineage>
</organism>
<sequence length="103" mass="11593">MVLGASSLGFAVASGSVSDWWREVVTLRVRGLLHDSGSERCGEKRHCRLLARSRLGYRGFFRLYRMRLLWRAAGVGRCSLPLISVLLPCGAFLWTFCSRLDAM</sequence>
<keyword evidence="3" id="KW-1185">Reference proteome</keyword>
<feature type="transmembrane region" description="Helical" evidence="1">
    <location>
        <begin position="68"/>
        <end position="97"/>
    </location>
</feature>
<accession>A0ABP0RMJ4</accession>
<dbReference type="EMBL" id="CAXAMN010026273">
    <property type="protein sequence ID" value="CAK9101822.1"/>
    <property type="molecule type" value="Genomic_DNA"/>
</dbReference>
<gene>
    <name evidence="2" type="ORF">CCMP2556_LOCUS47981</name>
</gene>
<keyword evidence="1" id="KW-0472">Membrane</keyword>
<proteinExistence type="predicted"/>
<evidence type="ECO:0008006" key="4">
    <source>
        <dbReference type="Google" id="ProtNLM"/>
    </source>
</evidence>
<reference evidence="2 3" key="1">
    <citation type="submission" date="2024-02" db="EMBL/GenBank/DDBJ databases">
        <authorList>
            <person name="Chen Y."/>
            <person name="Shah S."/>
            <person name="Dougan E. K."/>
            <person name="Thang M."/>
            <person name="Chan C."/>
        </authorList>
    </citation>
    <scope>NUCLEOTIDE SEQUENCE [LARGE SCALE GENOMIC DNA]</scope>
</reference>
<keyword evidence="1" id="KW-1133">Transmembrane helix</keyword>
<comment type="caution">
    <text evidence="2">The sequence shown here is derived from an EMBL/GenBank/DDBJ whole genome shotgun (WGS) entry which is preliminary data.</text>
</comment>
<dbReference type="Proteomes" id="UP001642484">
    <property type="component" value="Unassembled WGS sequence"/>
</dbReference>
<evidence type="ECO:0000256" key="1">
    <source>
        <dbReference type="SAM" id="Phobius"/>
    </source>
</evidence>
<name>A0ABP0RMJ4_9DINO</name>
<evidence type="ECO:0000313" key="2">
    <source>
        <dbReference type="EMBL" id="CAK9101822.1"/>
    </source>
</evidence>
<evidence type="ECO:0000313" key="3">
    <source>
        <dbReference type="Proteomes" id="UP001642484"/>
    </source>
</evidence>